<keyword evidence="2" id="KW-0805">Transcription regulation</keyword>
<dbReference type="PRINTS" id="PR00404">
    <property type="entry name" value="MADSDOMAIN"/>
</dbReference>
<dbReference type="Gramene" id="Solyc06g042951.1.1">
    <property type="protein sequence ID" value="Solyc06g042951.1.1"/>
    <property type="gene ID" value="Solyc06g042951.1"/>
</dbReference>
<accession>A0A3Q7GS04</accession>
<dbReference type="PANTHER" id="PTHR48019">
    <property type="entry name" value="SERUM RESPONSE FACTOR HOMOLOG"/>
    <property type="match status" value="1"/>
</dbReference>
<dbReference type="InParanoid" id="A0A3Q7GS04"/>
<dbReference type="GO" id="GO:0006357">
    <property type="term" value="P:regulation of transcription by RNA polymerase II"/>
    <property type="evidence" value="ECO:0000318"/>
    <property type="project" value="GO_Central"/>
</dbReference>
<evidence type="ECO:0000313" key="7">
    <source>
        <dbReference type="EnsemblPlants" id="Solyc06g042951.1.1"/>
    </source>
</evidence>
<reference evidence="7" key="1">
    <citation type="journal article" date="2012" name="Nature">
        <title>The tomato genome sequence provides insights into fleshy fruit evolution.</title>
        <authorList>
            <consortium name="Tomato Genome Consortium"/>
        </authorList>
    </citation>
    <scope>NUCLEOTIDE SEQUENCE [LARGE SCALE GENOMIC DNA]</scope>
    <source>
        <strain evidence="7">cv. Heinz 1706</strain>
    </source>
</reference>
<dbReference type="GO" id="GO:0000978">
    <property type="term" value="F:RNA polymerase II cis-regulatory region sequence-specific DNA binding"/>
    <property type="evidence" value="ECO:0000318"/>
    <property type="project" value="GO_Central"/>
</dbReference>
<proteinExistence type="predicted"/>
<evidence type="ECO:0000256" key="4">
    <source>
        <dbReference type="ARBA" id="ARBA00023163"/>
    </source>
</evidence>
<dbReference type="PROSITE" id="PS50066">
    <property type="entry name" value="MADS_BOX_2"/>
    <property type="match status" value="1"/>
</dbReference>
<dbReference type="Proteomes" id="UP000004994">
    <property type="component" value="Chromosome 6"/>
</dbReference>
<protein>
    <recommendedName>
        <fullName evidence="6">MADS-box domain-containing protein</fullName>
    </recommendedName>
</protein>
<reference evidence="7" key="2">
    <citation type="submission" date="2019-01" db="UniProtKB">
        <authorList>
            <consortium name="EnsemblPlants"/>
        </authorList>
    </citation>
    <scope>IDENTIFICATION</scope>
    <source>
        <strain evidence="7">cv. Heinz 1706</strain>
    </source>
</reference>
<keyword evidence="4" id="KW-0804">Transcription</keyword>
<dbReference type="SMART" id="SM00432">
    <property type="entry name" value="MADS"/>
    <property type="match status" value="1"/>
</dbReference>
<evidence type="ECO:0000259" key="6">
    <source>
        <dbReference type="PROSITE" id="PS50066"/>
    </source>
</evidence>
<dbReference type="SUPFAM" id="SSF55455">
    <property type="entry name" value="SRF-like"/>
    <property type="match status" value="1"/>
</dbReference>
<dbReference type="InterPro" id="IPR050142">
    <property type="entry name" value="MADS-box/MEF2_TF"/>
</dbReference>
<evidence type="ECO:0000313" key="8">
    <source>
        <dbReference type="Proteomes" id="UP000004994"/>
    </source>
</evidence>
<evidence type="ECO:0000256" key="5">
    <source>
        <dbReference type="ARBA" id="ARBA00023242"/>
    </source>
</evidence>
<evidence type="ECO:0000256" key="2">
    <source>
        <dbReference type="ARBA" id="ARBA00023015"/>
    </source>
</evidence>
<keyword evidence="5" id="KW-0539">Nucleus</keyword>
<dbReference type="EnsemblPlants" id="Solyc06g042951.1.1">
    <property type="protein sequence ID" value="Solyc06g042951.1.1"/>
    <property type="gene ID" value="Solyc06g042951.1"/>
</dbReference>
<dbReference type="GO" id="GO:0046983">
    <property type="term" value="F:protein dimerization activity"/>
    <property type="evidence" value="ECO:0007669"/>
    <property type="project" value="InterPro"/>
</dbReference>
<dbReference type="AlphaFoldDB" id="A0A3Q7GS04"/>
<dbReference type="InterPro" id="IPR002100">
    <property type="entry name" value="TF_MADSbox"/>
</dbReference>
<dbReference type="Pfam" id="PF00319">
    <property type="entry name" value="SRF-TF"/>
    <property type="match status" value="1"/>
</dbReference>
<keyword evidence="3" id="KW-0238">DNA-binding</keyword>
<feature type="domain" description="MADS-box" evidence="6">
    <location>
        <begin position="1"/>
        <end position="61"/>
    </location>
</feature>
<dbReference type="GO" id="GO:0000981">
    <property type="term" value="F:DNA-binding transcription factor activity, RNA polymerase II-specific"/>
    <property type="evidence" value="ECO:0000318"/>
    <property type="project" value="GO_Central"/>
</dbReference>
<dbReference type="InterPro" id="IPR036879">
    <property type="entry name" value="TF_MADSbox_sf"/>
</dbReference>
<evidence type="ECO:0000256" key="3">
    <source>
        <dbReference type="ARBA" id="ARBA00023125"/>
    </source>
</evidence>
<evidence type="ECO:0000256" key="1">
    <source>
        <dbReference type="ARBA" id="ARBA00004123"/>
    </source>
</evidence>
<keyword evidence="8" id="KW-1185">Reference proteome</keyword>
<dbReference type="Gene3D" id="3.40.1810.10">
    <property type="entry name" value="Transcription factor, MADS-box"/>
    <property type="match status" value="1"/>
</dbReference>
<comment type="subcellular location">
    <subcellularLocation>
        <location evidence="1">Nucleus</location>
    </subcellularLocation>
</comment>
<organism evidence="7">
    <name type="scientific">Solanum lycopersicum</name>
    <name type="common">Tomato</name>
    <name type="synonym">Lycopersicon esculentum</name>
    <dbReference type="NCBI Taxonomy" id="4081"/>
    <lineage>
        <taxon>Eukaryota</taxon>
        <taxon>Viridiplantae</taxon>
        <taxon>Streptophyta</taxon>
        <taxon>Embryophyta</taxon>
        <taxon>Tracheophyta</taxon>
        <taxon>Spermatophyta</taxon>
        <taxon>Magnoliopsida</taxon>
        <taxon>eudicotyledons</taxon>
        <taxon>Gunneridae</taxon>
        <taxon>Pentapetalae</taxon>
        <taxon>asterids</taxon>
        <taxon>lamiids</taxon>
        <taxon>Solanales</taxon>
        <taxon>Solanaceae</taxon>
        <taxon>Solanoideae</taxon>
        <taxon>Solaneae</taxon>
        <taxon>Solanum</taxon>
        <taxon>Solanum subgen. Lycopersicon</taxon>
    </lineage>
</organism>
<dbReference type="GO" id="GO:0005634">
    <property type="term" value="C:nucleus"/>
    <property type="evidence" value="ECO:0007669"/>
    <property type="project" value="UniProtKB-SubCell"/>
</dbReference>
<dbReference type="CDD" id="cd00120">
    <property type="entry name" value="MADS"/>
    <property type="match status" value="1"/>
</dbReference>
<sequence length="101" mass="11506">MGHNKILTKKIEDPVSRQQFYSKCKYSIVKKSNELGVLCDTNIALLMFSPTDEVTSDSSDMIFYPSEGGCQETGSMRFGEMIFGVRYIHGYGYKIKSNHNY</sequence>
<name>A0A3Q7GS04_SOLLC</name>